<evidence type="ECO:0000256" key="4">
    <source>
        <dbReference type="ARBA" id="ARBA00022692"/>
    </source>
</evidence>
<evidence type="ECO:0000256" key="3">
    <source>
        <dbReference type="ARBA" id="ARBA00022618"/>
    </source>
</evidence>
<evidence type="ECO:0000256" key="8">
    <source>
        <dbReference type="SAM" id="Phobius"/>
    </source>
</evidence>
<feature type="transmembrane region" description="Helical" evidence="8">
    <location>
        <begin position="21"/>
        <end position="46"/>
    </location>
</feature>
<dbReference type="InterPro" id="IPR050487">
    <property type="entry name" value="FtsQ_DivIB"/>
</dbReference>
<dbReference type="OrthoDB" id="9790760at2"/>
<evidence type="ECO:0000256" key="7">
    <source>
        <dbReference type="ARBA" id="ARBA00023306"/>
    </source>
</evidence>
<keyword evidence="5 8" id="KW-1133">Transmembrane helix</keyword>
<dbReference type="GO" id="GO:0051301">
    <property type="term" value="P:cell division"/>
    <property type="evidence" value="ECO:0007669"/>
    <property type="project" value="UniProtKB-KW"/>
</dbReference>
<reference evidence="10 11" key="1">
    <citation type="submission" date="2018-05" db="EMBL/GenBank/DDBJ databases">
        <title>Nocardioides silvaticus genome.</title>
        <authorList>
            <person name="Li C."/>
            <person name="Wang G."/>
        </authorList>
    </citation>
    <scope>NUCLEOTIDE SEQUENCE [LARGE SCALE GENOMIC DNA]</scope>
    <source>
        <strain evidence="10 11">CCTCC AB 2018079</strain>
    </source>
</reference>
<gene>
    <name evidence="10" type="ORF">DJ010_05620</name>
</gene>
<comment type="caution">
    <text evidence="10">The sequence shown here is derived from an EMBL/GenBank/DDBJ whole genome shotgun (WGS) entry which is preliminary data.</text>
</comment>
<organism evidence="10 11">
    <name type="scientific">Nocardioides silvaticus</name>
    <dbReference type="NCBI Taxonomy" id="2201891"/>
    <lineage>
        <taxon>Bacteria</taxon>
        <taxon>Bacillati</taxon>
        <taxon>Actinomycetota</taxon>
        <taxon>Actinomycetes</taxon>
        <taxon>Propionibacteriales</taxon>
        <taxon>Nocardioidaceae</taxon>
        <taxon>Nocardioides</taxon>
    </lineage>
</organism>
<keyword evidence="11" id="KW-1185">Reference proteome</keyword>
<keyword evidence="4 8" id="KW-0812">Transmembrane</keyword>
<accession>A0A316TMU4</accession>
<sequence length="247" mass="27104">MADRSQDRTRRRFARRQWARRWVTVRYVLIAVLVLGAVGFGVYGLYFSPWLRVEGADVSGTSQLSEEEVVAAADLPLDDPMARVDIGAIETRIAARLTAVRSVDASRQWPHDIRIEIEEWEPLAVVTEGSSYTFLAESGDTFTFASMPKQPPAALPQVQVGAEADRLALEEAAAVATSLDDAVTELVDHIEVETADQILLALKDGREVVWGSADESAQKAEVLLRLLEAEPDAQAYDVSVPSLPTTR</sequence>
<feature type="domain" description="POTRA" evidence="9">
    <location>
        <begin position="51"/>
        <end position="120"/>
    </location>
</feature>
<dbReference type="PANTHER" id="PTHR37820:SF1">
    <property type="entry name" value="CELL DIVISION PROTEIN FTSQ"/>
    <property type="match status" value="1"/>
</dbReference>
<keyword evidence="7" id="KW-0131">Cell cycle</keyword>
<evidence type="ECO:0000313" key="11">
    <source>
        <dbReference type="Proteomes" id="UP000245507"/>
    </source>
</evidence>
<evidence type="ECO:0000313" key="10">
    <source>
        <dbReference type="EMBL" id="PWN03582.1"/>
    </source>
</evidence>
<dbReference type="InterPro" id="IPR013685">
    <property type="entry name" value="POTRA_FtsQ_type"/>
</dbReference>
<evidence type="ECO:0000256" key="2">
    <source>
        <dbReference type="ARBA" id="ARBA00022475"/>
    </source>
</evidence>
<dbReference type="PROSITE" id="PS51779">
    <property type="entry name" value="POTRA"/>
    <property type="match status" value="1"/>
</dbReference>
<evidence type="ECO:0000256" key="6">
    <source>
        <dbReference type="ARBA" id="ARBA00023136"/>
    </source>
</evidence>
<name>A0A316TMU4_9ACTN</name>
<protein>
    <submittedName>
        <fullName evidence="10">Cell division protein FtsQ</fullName>
    </submittedName>
</protein>
<dbReference type="InterPro" id="IPR005548">
    <property type="entry name" value="Cell_div_FtsQ/DivIB_C"/>
</dbReference>
<keyword evidence="6 8" id="KW-0472">Membrane</keyword>
<dbReference type="EMBL" id="QGDD01000002">
    <property type="protein sequence ID" value="PWN03582.1"/>
    <property type="molecule type" value="Genomic_DNA"/>
</dbReference>
<proteinExistence type="predicted"/>
<evidence type="ECO:0000259" key="9">
    <source>
        <dbReference type="PROSITE" id="PS51779"/>
    </source>
</evidence>
<comment type="subcellular location">
    <subcellularLocation>
        <location evidence="1">Membrane</location>
    </subcellularLocation>
</comment>
<dbReference type="Pfam" id="PF03799">
    <property type="entry name" value="FtsQ_DivIB_C"/>
    <property type="match status" value="1"/>
</dbReference>
<dbReference type="Gene3D" id="3.10.20.310">
    <property type="entry name" value="membrane protein fhac"/>
    <property type="match status" value="1"/>
</dbReference>
<keyword evidence="3 10" id="KW-0132">Cell division</keyword>
<dbReference type="Proteomes" id="UP000245507">
    <property type="component" value="Unassembled WGS sequence"/>
</dbReference>
<keyword evidence="2" id="KW-1003">Cell membrane</keyword>
<evidence type="ECO:0000256" key="1">
    <source>
        <dbReference type="ARBA" id="ARBA00004370"/>
    </source>
</evidence>
<dbReference type="Pfam" id="PF08478">
    <property type="entry name" value="POTRA_1"/>
    <property type="match status" value="1"/>
</dbReference>
<dbReference type="RefSeq" id="WP_109692670.1">
    <property type="nucleotide sequence ID" value="NZ_QGDD01000002.1"/>
</dbReference>
<dbReference type="GO" id="GO:0005886">
    <property type="term" value="C:plasma membrane"/>
    <property type="evidence" value="ECO:0007669"/>
    <property type="project" value="TreeGrafter"/>
</dbReference>
<dbReference type="PANTHER" id="PTHR37820">
    <property type="entry name" value="CELL DIVISION PROTEIN DIVIB"/>
    <property type="match status" value="1"/>
</dbReference>
<dbReference type="AlphaFoldDB" id="A0A316TMU4"/>
<evidence type="ECO:0000256" key="5">
    <source>
        <dbReference type="ARBA" id="ARBA00022989"/>
    </source>
</evidence>
<dbReference type="InterPro" id="IPR034746">
    <property type="entry name" value="POTRA"/>
</dbReference>